<organism evidence="1 2">
    <name type="scientific">Acidiphilium iwatense</name>
    <dbReference type="NCBI Taxonomy" id="768198"/>
    <lineage>
        <taxon>Bacteria</taxon>
        <taxon>Pseudomonadati</taxon>
        <taxon>Pseudomonadota</taxon>
        <taxon>Alphaproteobacteria</taxon>
        <taxon>Acetobacterales</taxon>
        <taxon>Acidocellaceae</taxon>
        <taxon>Acidiphilium</taxon>
    </lineage>
</organism>
<dbReference type="EMBL" id="JAKGBZ010000020">
    <property type="protein sequence ID" value="MCF3947272.1"/>
    <property type="molecule type" value="Genomic_DNA"/>
</dbReference>
<evidence type="ECO:0000313" key="2">
    <source>
        <dbReference type="Proteomes" id="UP001521209"/>
    </source>
</evidence>
<dbReference type="InterPro" id="IPR009367">
    <property type="entry name" value="Elm1-like"/>
</dbReference>
<dbReference type="PANTHER" id="PTHR33986:SF15">
    <property type="entry name" value="MITOCHONDRIAL FISSION PROTEIN ELM1"/>
    <property type="match status" value="1"/>
</dbReference>
<sequence>MASVDETGRRTQNRAMQAARNDVLDAPRIDAAPKPAPVARILCTDLAGLRAQALGLAEAAGFTPDCRVITPKTPWSFLSPMLWPDPRRAIDPAALAPPEGDLLIGAGGAAARLLGTLRRRDLPAVIVQHPRMDPTRFDAIVAAKHDGITGPNVIVTRTALHRVTAARLAEERTLWQPVFAQLPRPLVAVLVGGSNGRYRLDAAAARAFADGLATMMDRDRVGLMLTPSRRTDAGARATLAEALAPRGAWIWDMTGENPYFGMLALADAIVVTADSVSMVSEAAATAVPVLLARLPGRSVRIGAFMDDMVACGRARNFAGRLDLWPAESLNDTPMAAAELRRRLGF</sequence>
<protein>
    <submittedName>
        <fullName evidence="1">Mitochondrial fission ELM1 family protein</fullName>
    </submittedName>
</protein>
<keyword evidence="2" id="KW-1185">Reference proteome</keyword>
<reference evidence="1 2" key="1">
    <citation type="submission" date="2022-01" db="EMBL/GenBank/DDBJ databases">
        <authorList>
            <person name="Won M."/>
            <person name="Kim S.-J."/>
            <person name="Kwon S.-W."/>
        </authorList>
    </citation>
    <scope>NUCLEOTIDE SEQUENCE [LARGE SCALE GENOMIC DNA]</scope>
    <source>
        <strain evidence="1 2">KCTC 23505</strain>
    </source>
</reference>
<comment type="caution">
    <text evidence="1">The sequence shown here is derived from an EMBL/GenBank/DDBJ whole genome shotgun (WGS) entry which is preliminary data.</text>
</comment>
<evidence type="ECO:0000313" key="1">
    <source>
        <dbReference type="EMBL" id="MCF3947272.1"/>
    </source>
</evidence>
<proteinExistence type="predicted"/>
<name>A0ABS9DX11_9PROT</name>
<gene>
    <name evidence="1" type="ORF">L2A60_11360</name>
</gene>
<dbReference type="Proteomes" id="UP001521209">
    <property type="component" value="Unassembled WGS sequence"/>
</dbReference>
<dbReference type="Pfam" id="PF06258">
    <property type="entry name" value="Mito_fiss_Elm1"/>
    <property type="match status" value="1"/>
</dbReference>
<accession>A0ABS9DX11</accession>
<dbReference type="PANTHER" id="PTHR33986">
    <property type="entry name" value="OS02G0535700 PROTEIN"/>
    <property type="match status" value="1"/>
</dbReference>